<dbReference type="PATRIC" id="fig|1618755.3.peg.466"/>
<protein>
    <recommendedName>
        <fullName evidence="3">Holliday junction branch migration complex subunit RuvB</fullName>
        <ecNumber evidence="3">3.6.4.-</ecNumber>
    </recommendedName>
</protein>
<feature type="binding site" evidence="3">
    <location>
        <position position="29"/>
    </location>
    <ligand>
        <name>ATP</name>
        <dbReference type="ChEBI" id="CHEBI:30616"/>
    </ligand>
</feature>
<comment type="catalytic activity">
    <reaction evidence="3">
        <text>ATP + H2O = ADP + phosphate + H(+)</text>
        <dbReference type="Rhea" id="RHEA:13065"/>
        <dbReference type="ChEBI" id="CHEBI:15377"/>
        <dbReference type="ChEBI" id="CHEBI:15378"/>
        <dbReference type="ChEBI" id="CHEBI:30616"/>
        <dbReference type="ChEBI" id="CHEBI:43474"/>
        <dbReference type="ChEBI" id="CHEBI:456216"/>
    </reaction>
</comment>
<dbReference type="EC" id="3.6.4.-" evidence="3"/>
<keyword evidence="1 3" id="KW-0547">Nucleotide-binding</keyword>
<dbReference type="AlphaFoldDB" id="A0A0G0ZNJ7"/>
<dbReference type="Proteomes" id="UP000033949">
    <property type="component" value="Unassembled WGS sequence"/>
</dbReference>
<dbReference type="EMBL" id="LCCC01000025">
    <property type="protein sequence ID" value="KKS23611.1"/>
    <property type="molecule type" value="Genomic_DNA"/>
</dbReference>
<gene>
    <name evidence="3" type="primary">ruvB</name>
    <name evidence="6" type="ORF">UU82_C0025G0009</name>
</gene>
<keyword evidence="2 3" id="KW-0067">ATP-binding</keyword>
<evidence type="ECO:0000256" key="2">
    <source>
        <dbReference type="ARBA" id="ARBA00022840"/>
    </source>
</evidence>
<accession>A0A0G0ZNJ7</accession>
<organism evidence="6 7">
    <name type="scientific">Candidatus Nomurabacteria bacterium GW2011_GWC2_41_8</name>
    <dbReference type="NCBI Taxonomy" id="1618755"/>
    <lineage>
        <taxon>Bacteria</taxon>
        <taxon>Candidatus Nomuraibacteriota</taxon>
    </lineage>
</organism>
<comment type="domain">
    <text evidence="3">Has 3 domains, the large (RuvB-L) and small ATPase (RuvB-S) domains and the C-terminal head (RuvB-H) domain. The head domain binds DNA, while the ATPase domains jointly bind ATP, ADP or are empty depending on the state of the subunit in the translocation cycle. During a single DNA translocation step the structure of each domain remains the same, but their relative positions change.</text>
</comment>
<comment type="subcellular location">
    <subcellularLocation>
        <location evidence="3">Cytoplasm</location>
    </subcellularLocation>
</comment>
<keyword evidence="3" id="KW-0234">DNA repair</keyword>
<feature type="binding site" evidence="3">
    <location>
        <position position="180"/>
    </location>
    <ligand>
        <name>ATP</name>
        <dbReference type="ChEBI" id="CHEBI:30616"/>
    </ligand>
</feature>
<keyword evidence="3" id="KW-0233">DNA recombination</keyword>
<evidence type="ECO:0000259" key="5">
    <source>
        <dbReference type="SMART" id="SM00382"/>
    </source>
</evidence>
<dbReference type="PANTHER" id="PTHR42848">
    <property type="match status" value="1"/>
</dbReference>
<feature type="binding site" evidence="3">
    <location>
        <position position="76"/>
    </location>
    <ligand>
        <name>ATP</name>
        <dbReference type="ChEBI" id="CHEBI:30616"/>
    </ligand>
</feature>
<dbReference type="HAMAP" id="MF_00016">
    <property type="entry name" value="DNA_HJ_migration_RuvB"/>
    <property type="match status" value="1"/>
</dbReference>
<feature type="binding site" evidence="3">
    <location>
        <position position="30"/>
    </location>
    <ligand>
        <name>ATP</name>
        <dbReference type="ChEBI" id="CHEBI:30616"/>
    </ligand>
</feature>
<dbReference type="Gene3D" id="3.40.50.300">
    <property type="entry name" value="P-loop containing nucleotide triphosphate hydrolases"/>
    <property type="match status" value="1"/>
</dbReference>
<dbReference type="GO" id="GO:0048476">
    <property type="term" value="C:Holliday junction resolvase complex"/>
    <property type="evidence" value="ECO:0007669"/>
    <property type="project" value="UniProtKB-UniRule"/>
</dbReference>
<comment type="subunit">
    <text evidence="3">Homohexamer. Forms an RuvA(8)-RuvB(12)-Holliday junction (HJ) complex. HJ DNA is sandwiched between 2 RuvA tetramers; dsDNA enters through RuvA and exits via RuvB. An RuvB hexamer assembles on each DNA strand where it exits the tetramer. Each RuvB hexamer is contacted by two RuvA subunits (via domain III) on 2 adjacent RuvB subunits; this complex drives branch migration. In the full resolvosome a probable DNA-RuvA(4)-RuvB(12)-RuvC(2) complex forms which resolves the HJ.</text>
</comment>
<feature type="binding site" evidence="3">
    <location>
        <position position="74"/>
    </location>
    <ligand>
        <name>ATP</name>
        <dbReference type="ChEBI" id="CHEBI:30616"/>
    </ligand>
</feature>
<dbReference type="Pfam" id="PF05496">
    <property type="entry name" value="RuvB_N"/>
    <property type="match status" value="1"/>
</dbReference>
<dbReference type="NCBIfam" id="TIGR00635">
    <property type="entry name" value="ruvB"/>
    <property type="match status" value="1"/>
</dbReference>
<comment type="caution">
    <text evidence="6">The sequence shown here is derived from an EMBL/GenBank/DDBJ whole genome shotgun (WGS) entry which is preliminary data.</text>
</comment>
<dbReference type="Gene3D" id="1.10.8.60">
    <property type="match status" value="1"/>
</dbReference>
<dbReference type="GO" id="GO:0005524">
    <property type="term" value="F:ATP binding"/>
    <property type="evidence" value="ECO:0007669"/>
    <property type="project" value="UniProtKB-UniRule"/>
</dbReference>
<dbReference type="GO" id="GO:0009378">
    <property type="term" value="F:four-way junction helicase activity"/>
    <property type="evidence" value="ECO:0007669"/>
    <property type="project" value="InterPro"/>
</dbReference>
<feature type="binding site" evidence="3">
    <location>
        <position position="75"/>
    </location>
    <ligand>
        <name>ATP</name>
        <dbReference type="ChEBI" id="CHEBI:30616"/>
    </ligand>
</feature>
<feature type="region of interest" description="Head domain (RuvB-H)" evidence="3">
    <location>
        <begin position="270"/>
        <end position="271"/>
    </location>
</feature>
<keyword evidence="3" id="KW-0227">DNA damage</keyword>
<comment type="function">
    <text evidence="3">The RuvA-RuvB-RuvC complex processes Holliday junction (HJ) DNA during genetic recombination and DNA repair, while the RuvA-RuvB complex plays an important role in the rescue of blocked DNA replication forks via replication fork reversal (RFR). RuvA specifically binds to HJ cruciform DNA, conferring on it an open structure. The RuvB hexamer acts as an ATP-dependent pump, pulling dsDNA into and through the RuvAB complex. RuvB forms 2 homohexamers on either side of HJ DNA bound by 1 or 2 RuvA tetramers; 4 subunits per hexamer contact DNA at a time. Coordinated motions by a converter formed by DNA-disengaged RuvB subunits stimulates ATP hydrolysis and nucleotide exchange. Immobilization of the converter enables RuvB to convert the ATP-contained energy into a lever motion, pulling 2 nucleotides of DNA out of the RuvA tetramer per ATP hydrolyzed, thus driving DNA branch migration. The RuvB motors rotate together with the DNA substrate, which together with the progressing nucleotide cycle form the mechanistic basis for DNA recombination by continuous HJ branch migration. Branch migration allows RuvC to scan DNA until it finds its consensus sequence, where it cleaves and resolves cruciform DNA.</text>
</comment>
<reference evidence="6 7" key="1">
    <citation type="journal article" date="2015" name="Nature">
        <title>rRNA introns, odd ribosomes, and small enigmatic genomes across a large radiation of phyla.</title>
        <authorList>
            <person name="Brown C.T."/>
            <person name="Hug L.A."/>
            <person name="Thomas B.C."/>
            <person name="Sharon I."/>
            <person name="Castelle C.J."/>
            <person name="Singh A."/>
            <person name="Wilkins M.J."/>
            <person name="Williams K.H."/>
            <person name="Banfield J.F."/>
        </authorList>
    </citation>
    <scope>NUCLEOTIDE SEQUENCE [LARGE SCALE GENOMIC DNA]</scope>
</reference>
<feature type="binding site" evidence="3">
    <location>
        <position position="71"/>
    </location>
    <ligand>
        <name>ATP</name>
        <dbReference type="ChEBI" id="CHEBI:30616"/>
    </ligand>
</feature>
<dbReference type="GO" id="GO:0006281">
    <property type="term" value="P:DNA repair"/>
    <property type="evidence" value="ECO:0007669"/>
    <property type="project" value="UniProtKB-UniRule"/>
</dbReference>
<proteinExistence type="inferred from homology"/>
<dbReference type="GO" id="GO:0005737">
    <property type="term" value="C:cytoplasm"/>
    <property type="evidence" value="ECO:0007669"/>
    <property type="project" value="UniProtKB-SubCell"/>
</dbReference>
<evidence type="ECO:0000313" key="6">
    <source>
        <dbReference type="EMBL" id="KKS23611.1"/>
    </source>
</evidence>
<dbReference type="GO" id="GO:0006310">
    <property type="term" value="P:DNA recombination"/>
    <property type="evidence" value="ECO:0007669"/>
    <property type="project" value="UniProtKB-UniRule"/>
</dbReference>
<evidence type="ECO:0000256" key="1">
    <source>
        <dbReference type="ARBA" id="ARBA00022741"/>
    </source>
</evidence>
<evidence type="ECO:0000256" key="3">
    <source>
        <dbReference type="HAMAP-Rule" id="MF_00016"/>
    </source>
</evidence>
<dbReference type="NCBIfam" id="NF000868">
    <property type="entry name" value="PRK00080.1"/>
    <property type="match status" value="1"/>
</dbReference>
<keyword evidence="3" id="KW-0378">Hydrolase</keyword>
<evidence type="ECO:0000313" key="7">
    <source>
        <dbReference type="Proteomes" id="UP000033949"/>
    </source>
</evidence>
<evidence type="ECO:0000256" key="4">
    <source>
        <dbReference type="SAM" id="MobiDB-lite"/>
    </source>
</evidence>
<dbReference type="InterPro" id="IPR027417">
    <property type="entry name" value="P-loop_NTPase"/>
</dbReference>
<comment type="caution">
    <text evidence="3">Lacks conserved residue(s) required for the propagation of feature annotation.</text>
</comment>
<dbReference type="SMART" id="SM00382">
    <property type="entry name" value="AAA"/>
    <property type="match status" value="1"/>
</dbReference>
<dbReference type="CDD" id="cd00009">
    <property type="entry name" value="AAA"/>
    <property type="match status" value="1"/>
</dbReference>
<feature type="binding site" evidence="3">
    <location>
        <position position="191"/>
    </location>
    <ligand>
        <name>ATP</name>
        <dbReference type="ChEBI" id="CHEBI:30616"/>
    </ligand>
</feature>
<dbReference type="InterPro" id="IPR041445">
    <property type="entry name" value="AAA_lid_4"/>
</dbReference>
<dbReference type="InterPro" id="IPR004605">
    <property type="entry name" value="DNA_helicase_Holl-junc_RuvB"/>
</dbReference>
<keyword evidence="3" id="KW-0963">Cytoplasm</keyword>
<dbReference type="GO" id="GO:0016887">
    <property type="term" value="F:ATP hydrolysis activity"/>
    <property type="evidence" value="ECO:0007669"/>
    <property type="project" value="RHEA"/>
</dbReference>
<keyword evidence="3" id="KW-0238">DNA-binding</keyword>
<dbReference type="SUPFAM" id="SSF52540">
    <property type="entry name" value="P-loop containing nucleoside triphosphate hydrolases"/>
    <property type="match status" value="1"/>
</dbReference>
<name>A0A0G0ZNJ7_9BACT</name>
<feature type="region of interest" description="Disordered" evidence="4">
    <location>
        <begin position="1"/>
        <end position="22"/>
    </location>
</feature>
<dbReference type="InterPro" id="IPR008824">
    <property type="entry name" value="RuvB-like_N"/>
</dbReference>
<sequence>MSSKTTKKLDKSNIEKTSNSDDSFLDQTLRPTRWDEYIGQKHIKDNVKILLRAAEERGHIPEHILFYGPPGLGKTTLAHLIAKETGRQMKITSGPAIEKVGDLASILTNLAAGDILFIDEIHRLNKIVEEILYPAMESGVLDIIIGKGPSARTIQLDLPPFTLIAATTRVALVSSPLRSRFSGGVFRLEFYSNEEIAKIVERSSKLLKITFEKDALEEIAKRSRFTPRTANYFLKRVRDFAQVSKKKEEKQNNLNKKIVKEALHMLAIDDI</sequence>
<dbReference type="InterPro" id="IPR003593">
    <property type="entry name" value="AAA+_ATPase"/>
</dbReference>
<keyword evidence="6" id="KW-0347">Helicase</keyword>
<dbReference type="PANTHER" id="PTHR42848:SF1">
    <property type="entry name" value="HOLLIDAY JUNCTION BRANCH MIGRATION COMPLEX SUBUNIT RUVB"/>
    <property type="match status" value="1"/>
</dbReference>
<feature type="binding site" evidence="3">
    <location>
        <position position="75"/>
    </location>
    <ligand>
        <name>Mg(2+)</name>
        <dbReference type="ChEBI" id="CHEBI:18420"/>
    </ligand>
</feature>
<feature type="domain" description="AAA+ ATPase" evidence="5">
    <location>
        <begin position="60"/>
        <end position="190"/>
    </location>
</feature>
<dbReference type="GO" id="GO:0000400">
    <property type="term" value="F:four-way junction DNA binding"/>
    <property type="evidence" value="ECO:0007669"/>
    <property type="project" value="UniProtKB-UniRule"/>
</dbReference>
<feature type="binding site" evidence="3">
    <location>
        <position position="228"/>
    </location>
    <ligand>
        <name>ATP</name>
        <dbReference type="ChEBI" id="CHEBI:30616"/>
    </ligand>
</feature>
<comment type="similarity">
    <text evidence="3">Belongs to the RuvB family.</text>
</comment>
<dbReference type="Pfam" id="PF17864">
    <property type="entry name" value="AAA_lid_4"/>
    <property type="match status" value="1"/>
</dbReference>